<comment type="subcellular location">
    <subcellularLocation>
        <location evidence="1">Cytoplasm</location>
    </subcellularLocation>
</comment>
<sequence length="170" mass="19240">INMFAFVSHIYPPLCLSSQQQSVHAKESTEELEVAVLKTCQSISDLRREVAVGRTTDLLKVHGEHLSLRALKAAGAEGNLEAVAEYSRMLTEQKEQLVEEQTSMAKLGLELRLLSSDVDSELEKWEEQEHDIVRQSQSVASMAYNMYLFTRYQTLHLHSIHSSPHIYGDP</sequence>
<reference evidence="3 4" key="1">
    <citation type="submission" date="2021-06" db="EMBL/GenBank/DDBJ databases">
        <authorList>
            <person name="Palmer J.M."/>
        </authorList>
    </citation>
    <scope>NUCLEOTIDE SEQUENCE [LARGE SCALE GENOMIC DNA]</scope>
    <source>
        <strain evidence="3 4">GA_2019</strain>
        <tissue evidence="3">Muscle</tissue>
    </source>
</reference>
<feature type="non-terminal residue" evidence="3">
    <location>
        <position position="1"/>
    </location>
</feature>
<evidence type="ECO:0000256" key="1">
    <source>
        <dbReference type="ARBA" id="ARBA00004496"/>
    </source>
</evidence>
<dbReference type="PANTHER" id="PTHR46342:SF1">
    <property type="entry name" value="ALPHA-CATULIN"/>
    <property type="match status" value="1"/>
</dbReference>
<dbReference type="Proteomes" id="UP001476798">
    <property type="component" value="Unassembled WGS sequence"/>
</dbReference>
<dbReference type="SUPFAM" id="SSF47220">
    <property type="entry name" value="alpha-catenin/vinculin-like"/>
    <property type="match status" value="1"/>
</dbReference>
<evidence type="ECO:0000313" key="4">
    <source>
        <dbReference type="Proteomes" id="UP001476798"/>
    </source>
</evidence>
<keyword evidence="2" id="KW-0963">Cytoplasm</keyword>
<protein>
    <submittedName>
        <fullName evidence="3">Uncharacterized protein</fullName>
    </submittedName>
</protein>
<dbReference type="Gene3D" id="1.20.120.230">
    <property type="entry name" value="Alpha-catenin/vinculin-like"/>
    <property type="match status" value="1"/>
</dbReference>
<evidence type="ECO:0000313" key="3">
    <source>
        <dbReference type="EMBL" id="MEQ2164425.1"/>
    </source>
</evidence>
<name>A0ABV0MZ69_9TELE</name>
<accession>A0ABV0MZ69</accession>
<keyword evidence="4" id="KW-1185">Reference proteome</keyword>
<proteinExistence type="predicted"/>
<gene>
    <name evidence="3" type="ORF">GOODEAATRI_006578</name>
</gene>
<dbReference type="InterPro" id="IPR030045">
    <property type="entry name" value="CTNNAL1"/>
</dbReference>
<dbReference type="EMBL" id="JAHRIO010020307">
    <property type="protein sequence ID" value="MEQ2164425.1"/>
    <property type="molecule type" value="Genomic_DNA"/>
</dbReference>
<evidence type="ECO:0000256" key="2">
    <source>
        <dbReference type="ARBA" id="ARBA00022490"/>
    </source>
</evidence>
<comment type="caution">
    <text evidence="3">The sequence shown here is derived from an EMBL/GenBank/DDBJ whole genome shotgun (WGS) entry which is preliminary data.</text>
</comment>
<organism evidence="3 4">
    <name type="scientific">Goodea atripinnis</name>
    <dbReference type="NCBI Taxonomy" id="208336"/>
    <lineage>
        <taxon>Eukaryota</taxon>
        <taxon>Metazoa</taxon>
        <taxon>Chordata</taxon>
        <taxon>Craniata</taxon>
        <taxon>Vertebrata</taxon>
        <taxon>Euteleostomi</taxon>
        <taxon>Actinopterygii</taxon>
        <taxon>Neopterygii</taxon>
        <taxon>Teleostei</taxon>
        <taxon>Neoteleostei</taxon>
        <taxon>Acanthomorphata</taxon>
        <taxon>Ovalentaria</taxon>
        <taxon>Atherinomorphae</taxon>
        <taxon>Cyprinodontiformes</taxon>
        <taxon>Goodeidae</taxon>
        <taxon>Goodea</taxon>
    </lineage>
</organism>
<dbReference type="InterPro" id="IPR036723">
    <property type="entry name" value="Alpha-catenin/vinculin-like_sf"/>
</dbReference>
<dbReference type="PANTHER" id="PTHR46342">
    <property type="entry name" value="ALPHA-CATULIN"/>
    <property type="match status" value="1"/>
</dbReference>